<feature type="compositionally biased region" description="Polar residues" evidence="11">
    <location>
        <begin position="1"/>
        <end position="12"/>
    </location>
</feature>
<dbReference type="PROSITE" id="PS50011">
    <property type="entry name" value="PROTEIN_KINASE_DOM"/>
    <property type="match status" value="1"/>
</dbReference>
<dbReference type="SUPFAM" id="SSF56112">
    <property type="entry name" value="Protein kinase-like (PK-like)"/>
    <property type="match status" value="1"/>
</dbReference>
<proteinExistence type="predicted"/>
<dbReference type="GO" id="GO:0016301">
    <property type="term" value="F:kinase activity"/>
    <property type="evidence" value="ECO:0007669"/>
    <property type="project" value="UniProtKB-KW"/>
</dbReference>
<name>A0ABR1EZK0_9ASCO</name>
<dbReference type="CDD" id="cd21776">
    <property type="entry name" value="MobB_Sid2p-like"/>
    <property type="match status" value="1"/>
</dbReference>
<protein>
    <recommendedName>
        <fullName evidence="1">non-specific serine/threonine protein kinase</fullName>
        <ecNumber evidence="1">2.7.11.1</ecNumber>
    </recommendedName>
</protein>
<keyword evidence="4" id="KW-0808">Transferase</keyword>
<dbReference type="InterPro" id="IPR011009">
    <property type="entry name" value="Kinase-like_dom_sf"/>
</dbReference>
<dbReference type="CDD" id="cd05600">
    <property type="entry name" value="STKc_Sid2p_like"/>
    <property type="match status" value="1"/>
</dbReference>
<dbReference type="EMBL" id="JBBJBU010000014">
    <property type="protein sequence ID" value="KAK7202985.1"/>
    <property type="molecule type" value="Genomic_DNA"/>
</dbReference>
<keyword evidence="7 10" id="KW-0067">ATP-binding</keyword>
<evidence type="ECO:0000259" key="13">
    <source>
        <dbReference type="PROSITE" id="PS51285"/>
    </source>
</evidence>
<reference evidence="14 15" key="1">
    <citation type="submission" date="2024-03" db="EMBL/GenBank/DDBJ databases">
        <title>Genome-scale model development and genomic sequencing of the oleaginous clade Lipomyces.</title>
        <authorList>
            <consortium name="Lawrence Berkeley National Laboratory"/>
            <person name="Czajka J.J."/>
            <person name="Han Y."/>
            <person name="Kim J."/>
            <person name="Mondo S.J."/>
            <person name="Hofstad B.A."/>
            <person name="Robles A."/>
            <person name="Haridas S."/>
            <person name="Riley R."/>
            <person name="LaButti K."/>
            <person name="Pangilinan J."/>
            <person name="Andreopoulos W."/>
            <person name="Lipzen A."/>
            <person name="Yan J."/>
            <person name="Wang M."/>
            <person name="Ng V."/>
            <person name="Grigoriev I.V."/>
            <person name="Spatafora J.W."/>
            <person name="Magnuson J.K."/>
            <person name="Baker S.E."/>
            <person name="Pomraning K.R."/>
        </authorList>
    </citation>
    <scope>NUCLEOTIDE SEQUENCE [LARGE SCALE GENOMIC DNA]</scope>
    <source>
        <strain evidence="14 15">Phaff 52-87</strain>
    </source>
</reference>
<accession>A0ABR1EZK0</accession>
<dbReference type="Pfam" id="PF00433">
    <property type="entry name" value="Pkinase_C"/>
    <property type="match status" value="1"/>
</dbReference>
<dbReference type="InterPro" id="IPR008271">
    <property type="entry name" value="Ser/Thr_kinase_AS"/>
</dbReference>
<dbReference type="PROSITE" id="PS00107">
    <property type="entry name" value="PROTEIN_KINASE_ATP"/>
    <property type="match status" value="1"/>
</dbReference>
<keyword evidence="6 14" id="KW-0418">Kinase</keyword>
<comment type="catalytic activity">
    <reaction evidence="8">
        <text>L-threonyl-[protein] + ATP = O-phospho-L-threonyl-[protein] + ADP + H(+)</text>
        <dbReference type="Rhea" id="RHEA:46608"/>
        <dbReference type="Rhea" id="RHEA-COMP:11060"/>
        <dbReference type="Rhea" id="RHEA-COMP:11605"/>
        <dbReference type="ChEBI" id="CHEBI:15378"/>
        <dbReference type="ChEBI" id="CHEBI:30013"/>
        <dbReference type="ChEBI" id="CHEBI:30616"/>
        <dbReference type="ChEBI" id="CHEBI:61977"/>
        <dbReference type="ChEBI" id="CHEBI:456216"/>
        <dbReference type="EC" id="2.7.11.1"/>
    </reaction>
</comment>
<dbReference type="SMART" id="SM00220">
    <property type="entry name" value="S_TKc"/>
    <property type="match status" value="1"/>
</dbReference>
<comment type="caution">
    <text evidence="14">The sequence shown here is derived from an EMBL/GenBank/DDBJ whole genome shotgun (WGS) entry which is preliminary data.</text>
</comment>
<evidence type="ECO:0000256" key="4">
    <source>
        <dbReference type="ARBA" id="ARBA00022679"/>
    </source>
</evidence>
<dbReference type="InterPro" id="IPR000719">
    <property type="entry name" value="Prot_kinase_dom"/>
</dbReference>
<feature type="region of interest" description="Disordered" evidence="11">
    <location>
        <begin position="1"/>
        <end position="30"/>
    </location>
</feature>
<keyword evidence="3" id="KW-0597">Phosphoprotein</keyword>
<dbReference type="Proteomes" id="UP001498771">
    <property type="component" value="Unassembled WGS sequence"/>
</dbReference>
<evidence type="ECO:0000256" key="6">
    <source>
        <dbReference type="ARBA" id="ARBA00022777"/>
    </source>
</evidence>
<evidence type="ECO:0000256" key="3">
    <source>
        <dbReference type="ARBA" id="ARBA00022553"/>
    </source>
</evidence>
<dbReference type="PROSITE" id="PS00108">
    <property type="entry name" value="PROTEIN_KINASE_ST"/>
    <property type="match status" value="1"/>
</dbReference>
<dbReference type="Pfam" id="PF00069">
    <property type="entry name" value="Pkinase"/>
    <property type="match status" value="1"/>
</dbReference>
<evidence type="ECO:0000256" key="5">
    <source>
        <dbReference type="ARBA" id="ARBA00022741"/>
    </source>
</evidence>
<dbReference type="SMART" id="SM00133">
    <property type="entry name" value="S_TK_X"/>
    <property type="match status" value="1"/>
</dbReference>
<evidence type="ECO:0000256" key="8">
    <source>
        <dbReference type="ARBA" id="ARBA00047899"/>
    </source>
</evidence>
<dbReference type="PROSITE" id="PS51285">
    <property type="entry name" value="AGC_KINASE_CTER"/>
    <property type="match status" value="1"/>
</dbReference>
<evidence type="ECO:0000313" key="14">
    <source>
        <dbReference type="EMBL" id="KAK7202985.1"/>
    </source>
</evidence>
<dbReference type="InterPro" id="IPR017441">
    <property type="entry name" value="Protein_kinase_ATP_BS"/>
</dbReference>
<keyword evidence="5 10" id="KW-0547">Nucleotide-binding</keyword>
<dbReference type="EC" id="2.7.11.1" evidence="1"/>
<dbReference type="RefSeq" id="XP_064766018.1">
    <property type="nucleotide sequence ID" value="XM_064913608.1"/>
</dbReference>
<evidence type="ECO:0000256" key="9">
    <source>
        <dbReference type="ARBA" id="ARBA00048679"/>
    </source>
</evidence>
<organism evidence="14 15">
    <name type="scientific">Myxozyma melibiosi</name>
    <dbReference type="NCBI Taxonomy" id="54550"/>
    <lineage>
        <taxon>Eukaryota</taxon>
        <taxon>Fungi</taxon>
        <taxon>Dikarya</taxon>
        <taxon>Ascomycota</taxon>
        <taxon>Saccharomycotina</taxon>
        <taxon>Lipomycetes</taxon>
        <taxon>Lipomycetales</taxon>
        <taxon>Lipomycetaceae</taxon>
        <taxon>Myxozyma</taxon>
    </lineage>
</organism>
<dbReference type="Gene3D" id="1.10.510.10">
    <property type="entry name" value="Transferase(Phosphotransferase) domain 1"/>
    <property type="match status" value="1"/>
</dbReference>
<sequence length="597" mass="68398">MSSPFTPTHNLYSSGRSPSPKRSPERAEPSTVENIAKSFNGLYMSNAGSSTADKSFGSKLATVDENHDDITSVIRLDENRDPHGAAAGQEARSGYECGSLSLGRSARGTTGLSAEDMKKLNDPTTKRLVNAAQLYFLDYYFDLLTYIHNRKLRLQRFKQAAEYLSPSEQQTQWRSYTGRERAYLRKRRTRLRYGDFDIITQVGQGGYGHVYLARKADTKEICALKVMKKSLLFKLDETRHVLTERDILTAANTPWLVKLLYAFQDKEKIYLAMEYVPGGDYRTLLNNTGVLSPRHARFYISEMFCAVESLHKLGYIHRDLKPENFLIDASGHIKLTDFGLSAGSLSRERVESMRVKLDAVKSTRVTHRTISERQNLYRSLRETDLNYANSIVGSPDYMALEVLEGKQYDFTIDYWSLGCMLFETLCGYPPFAGANMNETYSNLRCWKDVFRRPIYDNNQYAFSDRTWDLLTKLINDQTNRLHSFQEVQNHAYFSEIDWTHIRRLQPPFIPQLDSDVDAGYFDDFSNQEDMAKYKEVHDKQAQLEMLAERPEKVNRTAFIGFTFKHSKALSILDDGQLNEGARGARGGAQGMDFQTMF</sequence>
<keyword evidence="15" id="KW-1185">Reference proteome</keyword>
<evidence type="ECO:0000256" key="11">
    <source>
        <dbReference type="SAM" id="MobiDB-lite"/>
    </source>
</evidence>
<dbReference type="PANTHER" id="PTHR24356:SF417">
    <property type="entry name" value="CELL CYCLE PROTEIN KINASE DBF2-RELATED"/>
    <property type="match status" value="1"/>
</dbReference>
<feature type="domain" description="AGC-kinase C-terminal" evidence="13">
    <location>
        <begin position="494"/>
        <end position="573"/>
    </location>
</feature>
<gene>
    <name evidence="14" type="ORF">BZA70DRAFT_284494</name>
</gene>
<evidence type="ECO:0000256" key="2">
    <source>
        <dbReference type="ARBA" id="ARBA00022527"/>
    </source>
</evidence>
<dbReference type="InterPro" id="IPR000961">
    <property type="entry name" value="AGC-kinase_C"/>
</dbReference>
<evidence type="ECO:0000256" key="7">
    <source>
        <dbReference type="ARBA" id="ARBA00022840"/>
    </source>
</evidence>
<dbReference type="Gene3D" id="3.30.200.20">
    <property type="entry name" value="Phosphorylase Kinase, domain 1"/>
    <property type="match status" value="1"/>
</dbReference>
<comment type="catalytic activity">
    <reaction evidence="9">
        <text>L-seryl-[protein] + ATP = O-phospho-L-seryl-[protein] + ADP + H(+)</text>
        <dbReference type="Rhea" id="RHEA:17989"/>
        <dbReference type="Rhea" id="RHEA-COMP:9863"/>
        <dbReference type="Rhea" id="RHEA-COMP:11604"/>
        <dbReference type="ChEBI" id="CHEBI:15378"/>
        <dbReference type="ChEBI" id="CHEBI:29999"/>
        <dbReference type="ChEBI" id="CHEBI:30616"/>
        <dbReference type="ChEBI" id="CHEBI:83421"/>
        <dbReference type="ChEBI" id="CHEBI:456216"/>
        <dbReference type="EC" id="2.7.11.1"/>
    </reaction>
</comment>
<evidence type="ECO:0000313" key="15">
    <source>
        <dbReference type="Proteomes" id="UP001498771"/>
    </source>
</evidence>
<evidence type="ECO:0000259" key="12">
    <source>
        <dbReference type="PROSITE" id="PS50011"/>
    </source>
</evidence>
<feature type="binding site" evidence="10">
    <location>
        <position position="225"/>
    </location>
    <ligand>
        <name>ATP</name>
        <dbReference type="ChEBI" id="CHEBI:30616"/>
    </ligand>
</feature>
<dbReference type="InterPro" id="IPR050236">
    <property type="entry name" value="Ser_Thr_kinase_AGC"/>
</dbReference>
<keyword evidence="2" id="KW-0723">Serine/threonine-protein kinase</keyword>
<evidence type="ECO:0000256" key="10">
    <source>
        <dbReference type="PROSITE-ProRule" id="PRU10141"/>
    </source>
</evidence>
<dbReference type="PANTHER" id="PTHR24356">
    <property type="entry name" value="SERINE/THREONINE-PROTEIN KINASE"/>
    <property type="match status" value="1"/>
</dbReference>
<feature type="domain" description="Protein kinase" evidence="12">
    <location>
        <begin position="196"/>
        <end position="493"/>
    </location>
</feature>
<dbReference type="InterPro" id="IPR017892">
    <property type="entry name" value="Pkinase_C"/>
</dbReference>
<evidence type="ECO:0000256" key="1">
    <source>
        <dbReference type="ARBA" id="ARBA00012513"/>
    </source>
</evidence>
<dbReference type="GeneID" id="90039120"/>